<feature type="repeat" description="TPR" evidence="1">
    <location>
        <begin position="240"/>
        <end position="273"/>
    </location>
</feature>
<dbReference type="InterPro" id="IPR032698">
    <property type="entry name" value="SirB1_N"/>
</dbReference>
<dbReference type="Pfam" id="PF13371">
    <property type="entry name" value="TPR_9"/>
    <property type="match status" value="1"/>
</dbReference>
<dbReference type="Proteomes" id="UP000008037">
    <property type="component" value="Chromosome"/>
</dbReference>
<organism evidence="3 4">
    <name type="scientific">Nitrososphaera gargensis (strain Ga9.2)</name>
    <dbReference type="NCBI Taxonomy" id="1237085"/>
    <lineage>
        <taxon>Archaea</taxon>
        <taxon>Nitrososphaerota</taxon>
        <taxon>Nitrososphaeria</taxon>
        <taxon>Nitrososphaerales</taxon>
        <taxon>Nitrososphaeraceae</taxon>
        <taxon>Nitrososphaera</taxon>
    </lineage>
</organism>
<dbReference type="SUPFAM" id="SSF48452">
    <property type="entry name" value="TPR-like"/>
    <property type="match status" value="1"/>
</dbReference>
<dbReference type="PROSITE" id="PS50005">
    <property type="entry name" value="TPR"/>
    <property type="match status" value="1"/>
</dbReference>
<proteinExistence type="predicted"/>
<evidence type="ECO:0000313" key="4">
    <source>
        <dbReference type="Proteomes" id="UP000008037"/>
    </source>
</evidence>
<accession>K0IJD2</accession>
<dbReference type="Gene3D" id="1.25.40.10">
    <property type="entry name" value="Tetratricopeptide repeat domain"/>
    <property type="match status" value="1"/>
</dbReference>
<feature type="domain" description="Protein SirB1 N-terminal" evidence="2">
    <location>
        <begin position="55"/>
        <end position="210"/>
    </location>
</feature>
<dbReference type="KEGG" id="nga:Ngar_c14310"/>
<evidence type="ECO:0000259" key="2">
    <source>
        <dbReference type="Pfam" id="PF13369"/>
    </source>
</evidence>
<protein>
    <recommendedName>
        <fullName evidence="2">Protein SirB1 N-terminal domain-containing protein</fullName>
    </recommendedName>
</protein>
<dbReference type="PANTHER" id="PTHR31350">
    <property type="entry name" value="SI:DKEY-261L7.2"/>
    <property type="match status" value="1"/>
</dbReference>
<keyword evidence="4" id="KW-1185">Reference proteome</keyword>
<evidence type="ECO:0000256" key="1">
    <source>
        <dbReference type="PROSITE-ProRule" id="PRU00339"/>
    </source>
</evidence>
<dbReference type="InParanoid" id="K0IJD2"/>
<sequence length="291" mass="32797">MAVNNNIDSLIQDWKSSVVKDVTSSDDTDRLAEYALHLARILAYPNLDVPATLAKIDSMGDEVAQLIKKTLSTPRRPTQIIDKINDYLFNVHKFKANTDDYYNPLNSYLNVVIEHKTGIPITLAILYLRIARAASFKMHPVNFPGHFLIKHVLEDNSGEIIVDPFNGGRIMDDYSLKALLDQTYPRQNIPLTHALVEKATSAQVIIRMLNNLKGSYYEAQDIDRYGIANEMVLAIDQYNPDAIRDKGIMLLKKGDPSEALKILNSYLEINPEAEDADDILDIIRQIRSGAK</sequence>
<dbReference type="InterPro" id="IPR019734">
    <property type="entry name" value="TPR_rpt"/>
</dbReference>
<dbReference type="HOGENOM" id="CLU_063810_1_0_2"/>
<dbReference type="PANTHER" id="PTHR31350:SF21">
    <property type="entry name" value="F-BOX ONLY PROTEIN 21"/>
    <property type="match status" value="1"/>
</dbReference>
<dbReference type="Pfam" id="PF13369">
    <property type="entry name" value="Transglut_core2"/>
    <property type="match status" value="1"/>
</dbReference>
<keyword evidence="1" id="KW-0802">TPR repeat</keyword>
<gene>
    <name evidence="3" type="ordered locus">Ngar_c14310</name>
</gene>
<dbReference type="AlphaFoldDB" id="K0IJD2"/>
<name>K0IJD2_NITGG</name>
<dbReference type="RefSeq" id="WP_015018904.1">
    <property type="nucleotide sequence ID" value="NC_018719.1"/>
</dbReference>
<evidence type="ECO:0000313" key="3">
    <source>
        <dbReference type="EMBL" id="AFU58367.1"/>
    </source>
</evidence>
<dbReference type="STRING" id="1237085.Ngar_c14310"/>
<dbReference type="GeneID" id="13797690"/>
<dbReference type="EMBL" id="CP002408">
    <property type="protein sequence ID" value="AFU58367.1"/>
    <property type="molecule type" value="Genomic_DNA"/>
</dbReference>
<dbReference type="InterPro" id="IPR011990">
    <property type="entry name" value="TPR-like_helical_dom_sf"/>
</dbReference>
<reference evidence="3 4" key="1">
    <citation type="journal article" date="2012" name="Environ. Microbiol.">
        <title>The genome of the ammonia-oxidizing Candidatus Nitrososphaera gargensis: insights into metabolic versatility and environmental adaptations.</title>
        <authorList>
            <person name="Spang A."/>
            <person name="Poehlein A."/>
            <person name="Offre P."/>
            <person name="Zumbragel S."/>
            <person name="Haider S."/>
            <person name="Rychlik N."/>
            <person name="Nowka B."/>
            <person name="Schmeisser C."/>
            <person name="Lebedeva E.V."/>
            <person name="Rattei T."/>
            <person name="Bohm C."/>
            <person name="Schmid M."/>
            <person name="Galushko A."/>
            <person name="Hatzenpichler R."/>
            <person name="Weinmaier T."/>
            <person name="Daniel R."/>
            <person name="Schleper C."/>
            <person name="Spieck E."/>
            <person name="Streit W."/>
            <person name="Wagner M."/>
        </authorList>
    </citation>
    <scope>NUCLEOTIDE SEQUENCE [LARGE SCALE GENOMIC DNA]</scope>
    <source>
        <strain evidence="4">Ga9.2</strain>
    </source>
</reference>
<dbReference type="BioCyc" id="CNIT1237085:G1324-1429-MONOMER"/>